<dbReference type="InterPro" id="IPR006634">
    <property type="entry name" value="TLC-dom"/>
</dbReference>
<protein>
    <submittedName>
        <fullName evidence="8">LAFE_0D05490g1_1</fullName>
    </submittedName>
</protein>
<evidence type="ECO:0000313" key="9">
    <source>
        <dbReference type="Proteomes" id="UP000190831"/>
    </source>
</evidence>
<evidence type="ECO:0000256" key="4">
    <source>
        <dbReference type="ARBA" id="ARBA00023136"/>
    </source>
</evidence>
<feature type="transmembrane region" description="Helical" evidence="6">
    <location>
        <begin position="263"/>
        <end position="284"/>
    </location>
</feature>
<dbReference type="Proteomes" id="UP000190831">
    <property type="component" value="Chromosome D"/>
</dbReference>
<feature type="transmembrane region" description="Helical" evidence="6">
    <location>
        <begin position="178"/>
        <end position="199"/>
    </location>
</feature>
<dbReference type="InterPro" id="IPR050846">
    <property type="entry name" value="TLCD"/>
</dbReference>
<evidence type="ECO:0000256" key="6">
    <source>
        <dbReference type="SAM" id="Phobius"/>
    </source>
</evidence>
<feature type="transmembrane region" description="Helical" evidence="6">
    <location>
        <begin position="220"/>
        <end position="243"/>
    </location>
</feature>
<feature type="domain" description="TLC" evidence="7">
    <location>
        <begin position="83"/>
        <end position="296"/>
    </location>
</feature>
<dbReference type="SMART" id="SM00724">
    <property type="entry name" value="TLC"/>
    <property type="match status" value="1"/>
</dbReference>
<dbReference type="PANTHER" id="PTHR13439:SF6">
    <property type="entry name" value="AAR085WP"/>
    <property type="match status" value="1"/>
</dbReference>
<dbReference type="OMA" id="AIGYFLW"/>
<dbReference type="GO" id="GO:0016020">
    <property type="term" value="C:membrane"/>
    <property type="evidence" value="ECO:0007669"/>
    <property type="project" value="UniProtKB-SubCell"/>
</dbReference>
<gene>
    <name evidence="8" type="ORF">LAFE_0D05490G</name>
</gene>
<evidence type="ECO:0000259" key="7">
    <source>
        <dbReference type="PROSITE" id="PS50922"/>
    </source>
</evidence>
<dbReference type="GO" id="GO:0005783">
    <property type="term" value="C:endoplasmic reticulum"/>
    <property type="evidence" value="ECO:0007669"/>
    <property type="project" value="TreeGrafter"/>
</dbReference>
<feature type="transmembrane region" description="Helical" evidence="6">
    <location>
        <begin position="89"/>
        <end position="109"/>
    </location>
</feature>
<dbReference type="AlphaFoldDB" id="A0A1G4MB85"/>
<keyword evidence="3 6" id="KW-1133">Transmembrane helix</keyword>
<evidence type="ECO:0000256" key="2">
    <source>
        <dbReference type="ARBA" id="ARBA00022692"/>
    </source>
</evidence>
<feature type="transmembrane region" description="Helical" evidence="6">
    <location>
        <begin position="129"/>
        <end position="148"/>
    </location>
</feature>
<sequence>MDYLVDYIMGLPAQAVFTGPITSFLAKHGIVTSSNILANLHSVIYVAEAYHLVFLVSQWILFPPLVRWRLSHDADKSPRRYNDLLNQSAVHFVSLVQSFVILYLSLGYIRDHGTSTHPTPESRIFSESAETNVICVFAIGYFVWDALISLVYSSLPFVVHGVVSALMFTIGLKPYIQYYAPAFLLFELSNPFLNFRWFGIKFMPQLSAENQSTSAAVCNVIQLLNNVMLICIFFGARIAWGWLKIYELAFDFYKVRNDPRFLFTESLVIVSGNFILDVLNVVWFSQMASVAKRIILKRGRVQDKPATEAHC</sequence>
<comment type="subcellular location">
    <subcellularLocation>
        <location evidence="1">Membrane</location>
        <topology evidence="1">Multi-pass membrane protein</topology>
    </subcellularLocation>
</comment>
<evidence type="ECO:0000256" key="1">
    <source>
        <dbReference type="ARBA" id="ARBA00004141"/>
    </source>
</evidence>
<dbReference type="GO" id="GO:0055088">
    <property type="term" value="P:lipid homeostasis"/>
    <property type="evidence" value="ECO:0007669"/>
    <property type="project" value="TreeGrafter"/>
</dbReference>
<dbReference type="EMBL" id="LT598492">
    <property type="protein sequence ID" value="SCW01119.1"/>
    <property type="molecule type" value="Genomic_DNA"/>
</dbReference>
<keyword evidence="2 5" id="KW-0812">Transmembrane</keyword>
<keyword evidence="4 5" id="KW-0472">Membrane</keyword>
<reference evidence="8 9" key="1">
    <citation type="submission" date="2016-03" db="EMBL/GenBank/DDBJ databases">
        <authorList>
            <person name="Devillers H."/>
        </authorList>
    </citation>
    <scope>NUCLEOTIDE SEQUENCE [LARGE SCALE GENOMIC DNA]</scope>
    <source>
        <strain evidence="8">CBS 6772</strain>
    </source>
</reference>
<evidence type="ECO:0000256" key="3">
    <source>
        <dbReference type="ARBA" id="ARBA00022989"/>
    </source>
</evidence>
<dbReference type="Pfam" id="PF03798">
    <property type="entry name" value="TRAM_LAG1_CLN8"/>
    <property type="match status" value="1"/>
</dbReference>
<name>A0A1G4MB85_LACFM</name>
<evidence type="ECO:0000256" key="5">
    <source>
        <dbReference type="PROSITE-ProRule" id="PRU00205"/>
    </source>
</evidence>
<keyword evidence="9" id="KW-1185">Reference proteome</keyword>
<dbReference type="PROSITE" id="PS50922">
    <property type="entry name" value="TLC"/>
    <property type="match status" value="1"/>
</dbReference>
<dbReference type="PANTHER" id="PTHR13439">
    <property type="entry name" value="CT120 PROTEIN"/>
    <property type="match status" value="1"/>
</dbReference>
<feature type="transmembrane region" description="Helical" evidence="6">
    <location>
        <begin position="155"/>
        <end position="172"/>
    </location>
</feature>
<evidence type="ECO:0000313" key="8">
    <source>
        <dbReference type="EMBL" id="SCW01119.1"/>
    </source>
</evidence>
<feature type="transmembrane region" description="Helical" evidence="6">
    <location>
        <begin position="49"/>
        <end position="68"/>
    </location>
</feature>
<accession>A0A1G4MB85</accession>
<organism evidence="8 9">
    <name type="scientific">Lachancea fermentati</name>
    <name type="common">Zygosaccharomyces fermentati</name>
    <dbReference type="NCBI Taxonomy" id="4955"/>
    <lineage>
        <taxon>Eukaryota</taxon>
        <taxon>Fungi</taxon>
        <taxon>Dikarya</taxon>
        <taxon>Ascomycota</taxon>
        <taxon>Saccharomycotina</taxon>
        <taxon>Saccharomycetes</taxon>
        <taxon>Saccharomycetales</taxon>
        <taxon>Saccharomycetaceae</taxon>
        <taxon>Lachancea</taxon>
    </lineage>
</organism>
<proteinExistence type="predicted"/>
<dbReference type="OrthoDB" id="10266980at2759"/>